<keyword evidence="7" id="KW-0378">Hydrolase</keyword>
<evidence type="ECO:0000256" key="1">
    <source>
        <dbReference type="ARBA" id="ARBA00001947"/>
    </source>
</evidence>
<evidence type="ECO:0000256" key="3">
    <source>
        <dbReference type="ARBA" id="ARBA00022553"/>
    </source>
</evidence>
<accession>A0A7K0E3B2</accession>
<dbReference type="SUPFAM" id="SSF51338">
    <property type="entry name" value="Composite domain of metallo-dependent hydrolases"/>
    <property type="match status" value="1"/>
</dbReference>
<dbReference type="InterPro" id="IPR050378">
    <property type="entry name" value="Metallo-dep_Hydrolases_sf"/>
</dbReference>
<reference evidence="7 8" key="1">
    <citation type="submission" date="2019-10" db="EMBL/GenBank/DDBJ databases">
        <title>Nocardia macrotermitis sp. nov. and Nocardia aurantia sp. nov., isolated from the gut of fungus growing-termite Macrotermes natalensis.</title>
        <authorList>
            <person name="Benndorf R."/>
            <person name="Schwitalla J."/>
            <person name="Martin K."/>
            <person name="De Beer W."/>
            <person name="Kaster A.-K."/>
            <person name="Vollmers J."/>
            <person name="Poulsen M."/>
            <person name="Beemelmanns C."/>
        </authorList>
    </citation>
    <scope>NUCLEOTIDE SEQUENCE [LARGE SCALE GENOMIC DNA]</scope>
    <source>
        <strain evidence="7 8">RB56</strain>
    </source>
</reference>
<dbReference type="GO" id="GO:0016812">
    <property type="term" value="F:hydrolase activity, acting on carbon-nitrogen (but not peptide) bonds, in cyclic amides"/>
    <property type="evidence" value="ECO:0007669"/>
    <property type="project" value="TreeGrafter"/>
</dbReference>
<comment type="cofactor">
    <cofactor evidence="1">
        <name>Zn(2+)</name>
        <dbReference type="ChEBI" id="CHEBI:29105"/>
    </cofactor>
</comment>
<dbReference type="RefSeq" id="WP_153348856.1">
    <property type="nucleotide sequence ID" value="NZ_WEGI01000021.1"/>
</dbReference>
<comment type="function">
    <text evidence="4">Catalyzes the stereospecific hydrolysis of the cyclic amide bond of D-hydantoin derivatives.</text>
</comment>
<dbReference type="PANTHER" id="PTHR11647">
    <property type="entry name" value="HYDRANTOINASE/DIHYDROPYRIMIDINASE FAMILY MEMBER"/>
    <property type="match status" value="1"/>
</dbReference>
<dbReference type="InterPro" id="IPR011059">
    <property type="entry name" value="Metal-dep_hydrolase_composite"/>
</dbReference>
<comment type="similarity">
    <text evidence="2">Belongs to the metallo-dependent hydrolases superfamily. Hydantoinase/dihydropyrimidinase family.</text>
</comment>
<dbReference type="Gene3D" id="3.20.20.140">
    <property type="entry name" value="Metal-dependent hydrolases"/>
    <property type="match status" value="1"/>
</dbReference>
<protein>
    <recommendedName>
        <fullName evidence="5">D-hydantoinase</fullName>
    </recommendedName>
</protein>
<evidence type="ECO:0000313" key="7">
    <source>
        <dbReference type="EMBL" id="MQY31634.1"/>
    </source>
</evidence>
<evidence type="ECO:0000256" key="4">
    <source>
        <dbReference type="ARBA" id="ARBA00055040"/>
    </source>
</evidence>
<dbReference type="Gene3D" id="2.30.40.10">
    <property type="entry name" value="Urease, subunit C, domain 1"/>
    <property type="match status" value="1"/>
</dbReference>
<sequence length="472" mass="50793">MADLIVAHGLVVNGNRSTAAHVVIDDGRITALVDARQPVPAAGRVIDAAGRIVLPGGVDGHCHVAQITGPYRTLDDYALTTSAALRGGTTTILDFGIPRDAAETPLAAVEHKMELARQARCDVALHAAVISWDPTVPDQLERLAALGVRSVKLYMTNRGTTMADDDTVLKVMREMARLDGLTYVHAEHDAIVVDCTHARAAAGEIGIEHLHRTRPELAEEASVREVLAMAEYAGAPVYFVHQSTPGAVDLVTAARARGLAVHSETCPHYLVLDDTVYTGRIPERFACCPPMRSPETVAALRARFAAGAVDTIASDHSCYDLTQKREHRDDIRLMPHGLPGVETRLPVAFTALTDALGSCTEPVVLQRFADLFAAAPARVNAIPGKGVIAAGYDADLVVLDPTETRIVLGADLHMGTDFSPFEGMRLRGWPRVVVAAGRIVLDDNGFHDPGPVGRYLPRLGYRDRRPLARERS</sequence>
<dbReference type="InterPro" id="IPR032466">
    <property type="entry name" value="Metal_Hydrolase"/>
</dbReference>
<evidence type="ECO:0000256" key="2">
    <source>
        <dbReference type="ARBA" id="ARBA00008829"/>
    </source>
</evidence>
<proteinExistence type="inferred from homology"/>
<organism evidence="7 8">
    <name type="scientific">Nocardia aurantia</name>
    <dbReference type="NCBI Taxonomy" id="2585199"/>
    <lineage>
        <taxon>Bacteria</taxon>
        <taxon>Bacillati</taxon>
        <taxon>Actinomycetota</taxon>
        <taxon>Actinomycetes</taxon>
        <taxon>Mycobacteriales</taxon>
        <taxon>Nocardiaceae</taxon>
        <taxon>Nocardia</taxon>
    </lineage>
</organism>
<dbReference type="SUPFAM" id="SSF51556">
    <property type="entry name" value="Metallo-dependent hydrolases"/>
    <property type="match status" value="1"/>
</dbReference>
<evidence type="ECO:0000313" key="8">
    <source>
        <dbReference type="Proteomes" id="UP000431401"/>
    </source>
</evidence>
<name>A0A7K0E3B2_9NOCA</name>
<comment type="caution">
    <text evidence="7">The sequence shown here is derived from an EMBL/GenBank/DDBJ whole genome shotgun (WGS) entry which is preliminary data.</text>
</comment>
<evidence type="ECO:0000259" key="6">
    <source>
        <dbReference type="Pfam" id="PF01979"/>
    </source>
</evidence>
<dbReference type="PANTHER" id="PTHR11647:SF1">
    <property type="entry name" value="COLLAPSIN RESPONSE MEDIATOR PROTEIN"/>
    <property type="match status" value="1"/>
</dbReference>
<keyword evidence="3" id="KW-0597">Phosphoprotein</keyword>
<dbReference type="FunFam" id="3.20.20.140:FF:000217">
    <property type="entry name" value="Dihydropyrimidinase-related protein 1"/>
    <property type="match status" value="1"/>
</dbReference>
<keyword evidence="8" id="KW-1185">Reference proteome</keyword>
<dbReference type="GO" id="GO:0005829">
    <property type="term" value="C:cytosol"/>
    <property type="evidence" value="ECO:0007669"/>
    <property type="project" value="TreeGrafter"/>
</dbReference>
<dbReference type="AlphaFoldDB" id="A0A7K0E3B2"/>
<dbReference type="InterPro" id="IPR006680">
    <property type="entry name" value="Amidohydro-rel"/>
</dbReference>
<evidence type="ECO:0000256" key="5">
    <source>
        <dbReference type="ARBA" id="ARBA00068457"/>
    </source>
</evidence>
<dbReference type="EMBL" id="WEGI01000021">
    <property type="protein sequence ID" value="MQY31634.1"/>
    <property type="molecule type" value="Genomic_DNA"/>
</dbReference>
<dbReference type="Pfam" id="PF01979">
    <property type="entry name" value="Amidohydro_1"/>
    <property type="match status" value="1"/>
</dbReference>
<feature type="domain" description="Amidohydrolase-related" evidence="6">
    <location>
        <begin position="52"/>
        <end position="440"/>
    </location>
</feature>
<dbReference type="Proteomes" id="UP000431401">
    <property type="component" value="Unassembled WGS sequence"/>
</dbReference>
<dbReference type="OrthoDB" id="9775759at2"/>
<gene>
    <name evidence="7" type="primary">hyuA_2</name>
    <name evidence="7" type="ORF">NRB56_72430</name>
</gene>